<dbReference type="AlphaFoldDB" id="A0A6S6TB50"/>
<dbReference type="EMBL" id="CACVAU010000045">
    <property type="protein sequence ID" value="CAA6815436.1"/>
    <property type="molecule type" value="Genomic_DNA"/>
</dbReference>
<reference evidence="1" key="1">
    <citation type="submission" date="2020-01" db="EMBL/GenBank/DDBJ databases">
        <authorList>
            <person name="Meier V. D."/>
            <person name="Meier V D."/>
        </authorList>
    </citation>
    <scope>NUCLEOTIDE SEQUENCE</scope>
    <source>
        <strain evidence="1">HLG_WM_MAG_05</strain>
    </source>
</reference>
<proteinExistence type="predicted"/>
<evidence type="ECO:0000313" key="1">
    <source>
        <dbReference type="EMBL" id="CAA6815436.1"/>
    </source>
</evidence>
<accession>A0A6S6TB50</accession>
<dbReference type="NCBIfam" id="NF040559">
    <property type="entry name" value="CAS_Csx20"/>
    <property type="match status" value="1"/>
</dbReference>
<name>A0A6S6TB50_9BACT</name>
<organism evidence="1">
    <name type="scientific">uncultured Sulfurovum sp</name>
    <dbReference type="NCBI Taxonomy" id="269237"/>
    <lineage>
        <taxon>Bacteria</taxon>
        <taxon>Pseudomonadati</taxon>
        <taxon>Campylobacterota</taxon>
        <taxon>Epsilonproteobacteria</taxon>
        <taxon>Campylobacterales</taxon>
        <taxon>Sulfurovaceae</taxon>
        <taxon>Sulfurovum</taxon>
        <taxon>environmental samples</taxon>
    </lineage>
</organism>
<gene>
    <name evidence="1" type="ORF">HELGO_WM15862</name>
</gene>
<sequence>MNKINNKENKNRRMFLLFSHDITATQREDAKKTLGISEFVELPDDLQTLWSNIPADLEDIEVYLEPLKAYIVDVAKPNDCLLVQGDFGGTYHMVRFSKVHDFVSVYATTNRNVIETKEGNTIVKKSIFQHVRFREYV</sequence>
<protein>
    <submittedName>
        <fullName evidence="1">Uncharacterized protein</fullName>
    </submittedName>
</protein>
<dbReference type="InterPro" id="IPR049811">
    <property type="entry name" value="MJ1673-like_dom"/>
</dbReference>